<proteinExistence type="predicted"/>
<sequence length="51" mass="5745">MRPSRTLKVVFSVQKKKKSKFQKMTIISAWVMIIITVLGVVLTALASLQII</sequence>
<protein>
    <recommendedName>
        <fullName evidence="4">DUF4044 domain-containing protein</fullName>
    </recommendedName>
</protein>
<evidence type="ECO:0000313" key="3">
    <source>
        <dbReference type="Proteomes" id="UP000004525"/>
    </source>
</evidence>
<organism evidence="2 3">
    <name type="scientific">Lacticaseibacillus rhamnosus (strain LMS2-1)</name>
    <dbReference type="NCBI Taxonomy" id="525361"/>
    <lineage>
        <taxon>Bacteria</taxon>
        <taxon>Bacillati</taxon>
        <taxon>Bacillota</taxon>
        <taxon>Bacilli</taxon>
        <taxon>Lactobacillales</taxon>
        <taxon>Lactobacillaceae</taxon>
        <taxon>Lacticaseibacillus</taxon>
    </lineage>
</organism>
<dbReference type="HOGENOM" id="CLU_213751_1_0_9"/>
<evidence type="ECO:0008006" key="4">
    <source>
        <dbReference type="Google" id="ProtNLM"/>
    </source>
</evidence>
<keyword evidence="1" id="KW-0472">Membrane</keyword>
<comment type="caution">
    <text evidence="2">The sequence shown here is derived from an EMBL/GenBank/DDBJ whole genome shotgun (WGS) entry which is preliminary data.</text>
</comment>
<dbReference type="Proteomes" id="UP000004525">
    <property type="component" value="Unassembled WGS sequence"/>
</dbReference>
<feature type="transmembrane region" description="Helical" evidence="1">
    <location>
        <begin position="24"/>
        <end position="48"/>
    </location>
</feature>
<dbReference type="AlphaFoldDB" id="C2JWN9"/>
<accession>C2JWN9</accession>
<dbReference type="InterPro" id="IPR025270">
    <property type="entry name" value="DUF4044"/>
</dbReference>
<keyword evidence="3" id="KW-1185">Reference proteome</keyword>
<dbReference type="EMBL" id="ACIZ01000057">
    <property type="protein sequence ID" value="EEN80543.1"/>
    <property type="molecule type" value="Genomic_DNA"/>
</dbReference>
<keyword evidence="1" id="KW-1133">Transmembrane helix</keyword>
<reference evidence="2" key="1">
    <citation type="submission" date="2009-01" db="EMBL/GenBank/DDBJ databases">
        <authorList>
            <person name="Qin X."/>
            <person name="Bachman B."/>
            <person name="Battles P."/>
            <person name="Bell A."/>
            <person name="Bess C."/>
            <person name="Bickham C."/>
            <person name="Chaboub L."/>
            <person name="Chen D."/>
            <person name="Coyle M."/>
            <person name="Deiros D.R."/>
            <person name="Dinh H."/>
            <person name="Forbes L."/>
            <person name="Fowler G."/>
            <person name="Francisco L."/>
            <person name="Fu Q."/>
            <person name="Gubbala S."/>
            <person name="Hale W."/>
            <person name="Han Y."/>
            <person name="Hemphill L."/>
            <person name="Highlander S.K."/>
            <person name="Hirani K."/>
            <person name="Hogues M."/>
            <person name="Jackson L."/>
            <person name="Jakkamsetti A."/>
            <person name="Javaid M."/>
            <person name="Jiang H."/>
            <person name="Korchina V."/>
            <person name="Kovar C."/>
            <person name="Lara F."/>
            <person name="Lee S."/>
            <person name="Mata R."/>
            <person name="Mathew T."/>
            <person name="Moen C."/>
            <person name="Morales K."/>
            <person name="Munidasa M."/>
            <person name="Nazareth L."/>
            <person name="Ngo R."/>
            <person name="Nguyen L."/>
            <person name="Okwuonu G."/>
            <person name="Ongeri F."/>
            <person name="Patil S."/>
            <person name="Petrosino J."/>
            <person name="Pham C."/>
            <person name="Pham P."/>
            <person name="Pu L.-L."/>
            <person name="Puazo M."/>
            <person name="Raj R."/>
            <person name="Reid J."/>
            <person name="Rouhana J."/>
            <person name="Saada N."/>
            <person name="Shang Y."/>
            <person name="Simmons D."/>
            <person name="Thornton R."/>
            <person name="Warren J."/>
            <person name="Weissenberger G."/>
            <person name="Zhang J."/>
            <person name="Zhang L."/>
            <person name="Zhou C."/>
            <person name="Zhu D."/>
            <person name="Muzny D."/>
            <person name="Worley K."/>
            <person name="Gibbs R."/>
        </authorList>
    </citation>
    <scope>NUCLEOTIDE SEQUENCE [LARGE SCALE GENOMIC DNA]</scope>
    <source>
        <strain evidence="2">LMS2-1</strain>
    </source>
</reference>
<name>C2JWN9_LACRM</name>
<evidence type="ECO:0000256" key="1">
    <source>
        <dbReference type="SAM" id="Phobius"/>
    </source>
</evidence>
<gene>
    <name evidence="2" type="ORF">HMPREF0539_1323</name>
</gene>
<evidence type="ECO:0000313" key="2">
    <source>
        <dbReference type="EMBL" id="EEN80543.1"/>
    </source>
</evidence>
<keyword evidence="1" id="KW-0812">Transmembrane</keyword>
<dbReference type="Pfam" id="PF13253">
    <property type="entry name" value="DUF4044"/>
    <property type="match status" value="1"/>
</dbReference>